<dbReference type="RefSeq" id="WP_101811802.1">
    <property type="nucleotide sequence ID" value="NZ_PKGI01000028.1"/>
</dbReference>
<protein>
    <recommendedName>
        <fullName evidence="3">Single-stranded DNA-binding protein</fullName>
    </recommendedName>
</protein>
<proteinExistence type="predicted"/>
<dbReference type="GO" id="GO:0003697">
    <property type="term" value="F:single-stranded DNA binding"/>
    <property type="evidence" value="ECO:0007669"/>
    <property type="project" value="InterPro"/>
</dbReference>
<dbReference type="AlphaFoldDB" id="A0A2I2AAY6"/>
<dbReference type="InterPro" id="IPR011344">
    <property type="entry name" value="ssDNA-bd"/>
</dbReference>
<dbReference type="EMBL" id="PKGI01000028">
    <property type="protein sequence ID" value="PLA76513.1"/>
    <property type="molecule type" value="Genomic_DNA"/>
</dbReference>
<evidence type="ECO:0000256" key="2">
    <source>
        <dbReference type="PROSITE-ProRule" id="PRU00252"/>
    </source>
</evidence>
<name>A0A2I2AAY6_9LACO</name>
<dbReference type="SUPFAM" id="SSF50249">
    <property type="entry name" value="Nucleic acid-binding proteins"/>
    <property type="match status" value="1"/>
</dbReference>
<evidence type="ECO:0000313" key="6">
    <source>
        <dbReference type="Proteomes" id="UP000234579"/>
    </source>
</evidence>
<reference evidence="6" key="1">
    <citation type="submission" date="2017-12" db="EMBL/GenBank/DDBJ databases">
        <authorList>
            <person name="Christensen H."/>
        </authorList>
    </citation>
    <scope>NUCLEOTIDE SEQUENCE [LARGE SCALE GENOMIC DNA]</scope>
    <source>
        <strain evidence="6">268A</strain>
    </source>
</reference>
<dbReference type="InterPro" id="IPR012340">
    <property type="entry name" value="NA-bd_OB-fold"/>
</dbReference>
<evidence type="ECO:0000256" key="4">
    <source>
        <dbReference type="SAM" id="MobiDB-lite"/>
    </source>
</evidence>
<dbReference type="NCBIfam" id="TIGR00621">
    <property type="entry name" value="ssb"/>
    <property type="match status" value="1"/>
</dbReference>
<organism evidence="5 6">
    <name type="scientific">Ligilactobacillus agilis</name>
    <dbReference type="NCBI Taxonomy" id="1601"/>
    <lineage>
        <taxon>Bacteria</taxon>
        <taxon>Bacillati</taxon>
        <taxon>Bacillota</taxon>
        <taxon>Bacilli</taxon>
        <taxon>Lactobacillales</taxon>
        <taxon>Lactobacillaceae</taxon>
        <taxon>Ligilactobacillus</taxon>
    </lineage>
</organism>
<feature type="region of interest" description="Disordered" evidence="4">
    <location>
        <begin position="179"/>
        <end position="209"/>
    </location>
</feature>
<keyword evidence="1 2" id="KW-0238">DNA-binding</keyword>
<dbReference type="Proteomes" id="UP000234579">
    <property type="component" value="Unassembled WGS sequence"/>
</dbReference>
<evidence type="ECO:0000256" key="1">
    <source>
        <dbReference type="ARBA" id="ARBA00023125"/>
    </source>
</evidence>
<evidence type="ECO:0000313" key="5">
    <source>
        <dbReference type="EMBL" id="PLA76513.1"/>
    </source>
</evidence>
<dbReference type="Gene3D" id="2.40.50.140">
    <property type="entry name" value="Nucleic acid-binding proteins"/>
    <property type="match status" value="1"/>
</dbReference>
<gene>
    <name evidence="5" type="ORF">CYR79_05665</name>
</gene>
<feature type="compositionally biased region" description="Low complexity" evidence="4">
    <location>
        <begin position="179"/>
        <end position="195"/>
    </location>
</feature>
<dbReference type="Pfam" id="PF00436">
    <property type="entry name" value="SSB"/>
    <property type="match status" value="1"/>
</dbReference>
<dbReference type="PROSITE" id="PS50935">
    <property type="entry name" value="SSB"/>
    <property type="match status" value="1"/>
</dbReference>
<dbReference type="GO" id="GO:0006260">
    <property type="term" value="P:DNA replication"/>
    <property type="evidence" value="ECO:0007669"/>
    <property type="project" value="InterPro"/>
</dbReference>
<evidence type="ECO:0000256" key="3">
    <source>
        <dbReference type="RuleBase" id="RU000524"/>
    </source>
</evidence>
<feature type="region of interest" description="Disordered" evidence="4">
    <location>
        <begin position="111"/>
        <end position="143"/>
    </location>
</feature>
<dbReference type="InterPro" id="IPR000424">
    <property type="entry name" value="Primosome_PriB/ssb"/>
</dbReference>
<dbReference type="CDD" id="cd04496">
    <property type="entry name" value="SSB_OBF"/>
    <property type="match status" value="1"/>
</dbReference>
<accession>A0A2I2AAY6</accession>
<sequence>MLSFAKVTLYGNLVANLNIYNNNNQSQRATFTVAVNKTKYNPQTGTYFNVPTYVDCVLWDNSPSFKFITQNAHKGTRIYLTGELEVNKYTNNQNVEIKRYEVRVSEAHLDNNYGNNYRRTNNQQAPNKQQYQQNNTVPVQAQQMQQAPQYQAQQQQSVVQANQQAQQQATQAQYQTQGQTGQQSQQNNQQATYYNNSTDIGSIEDDLPF</sequence>
<comment type="caution">
    <text evidence="5">The sequence shown here is derived from an EMBL/GenBank/DDBJ whole genome shotgun (WGS) entry which is preliminary data.</text>
</comment>